<dbReference type="InterPro" id="IPR029753">
    <property type="entry name" value="D-isomer_DH_CS"/>
</dbReference>
<keyword evidence="3 5" id="KW-0560">Oxidoreductase</keyword>
<evidence type="ECO:0000256" key="2">
    <source>
        <dbReference type="ARBA" id="ARBA00022605"/>
    </source>
</evidence>
<evidence type="ECO:0000313" key="8">
    <source>
        <dbReference type="EMBL" id="MBB3665158.1"/>
    </source>
</evidence>
<evidence type="ECO:0000256" key="5">
    <source>
        <dbReference type="RuleBase" id="RU003719"/>
    </source>
</evidence>
<protein>
    <submittedName>
        <fullName evidence="8">Phosphoglycerate dehydrogenase-like enzyme</fullName>
    </submittedName>
</protein>
<dbReference type="PANTHER" id="PTHR42789:SF1">
    <property type="entry name" value="D-ISOMER SPECIFIC 2-HYDROXYACID DEHYDROGENASE FAMILY PROTEIN (AFU_ORTHOLOGUE AFUA_6G10090)"/>
    <property type="match status" value="1"/>
</dbReference>
<dbReference type="RefSeq" id="WP_183786329.1">
    <property type="nucleotide sequence ID" value="NZ_JACIBS010000002.1"/>
</dbReference>
<dbReference type="EMBL" id="JACIBS010000002">
    <property type="protein sequence ID" value="MBB3665158.1"/>
    <property type="molecule type" value="Genomic_DNA"/>
</dbReference>
<dbReference type="InterPro" id="IPR050857">
    <property type="entry name" value="D-2-hydroxyacid_DH"/>
</dbReference>
<dbReference type="SUPFAM" id="SSF52283">
    <property type="entry name" value="Formate/glycerate dehydrogenase catalytic domain-like"/>
    <property type="match status" value="1"/>
</dbReference>
<dbReference type="PROSITE" id="PS00670">
    <property type="entry name" value="D_2_HYDROXYACID_DH_2"/>
    <property type="match status" value="1"/>
</dbReference>
<dbReference type="InterPro" id="IPR006140">
    <property type="entry name" value="D-isomer_DH_NAD-bd"/>
</dbReference>
<proteinExistence type="inferred from homology"/>
<dbReference type="GO" id="GO:0008652">
    <property type="term" value="P:amino acid biosynthetic process"/>
    <property type="evidence" value="ECO:0007669"/>
    <property type="project" value="UniProtKB-KW"/>
</dbReference>
<dbReference type="Proteomes" id="UP000564573">
    <property type="component" value="Unassembled WGS sequence"/>
</dbReference>
<feature type="domain" description="D-isomer specific 2-hydroxyacid dehydrogenase NAD-binding" evidence="7">
    <location>
        <begin position="115"/>
        <end position="296"/>
    </location>
</feature>
<sequence length="336" mass="35035">MPSSTAPRVLVTAAFDQRVADELAADFDLTVVPPSGTGRSLAEAGLDDELAAADAVVCELDVLDEPSLALAGNLGLAVSCRAAPVNVDLEACSRRGIPVATTPGRNADVTADLTFSLLLSALRNTARAEAWLRTGAWTSDDVFEPYRAFRGLSLRGRTLGILGGGAVGRRVLARARAFGMRVLVYDPYLPADTFGDDAAVVPLDELLAGSDVVTVHVPLMESTIGLLGAEQLATMRRGTYLINAGRAAVVEEQPLIDALRSGHLAGAGLDVYWTEPLPADHPLLSLPNVTLTPHIGGASDDVIVEHSRLAAGALRAWRDGSPIPSVANAATLPARG</sequence>
<feature type="domain" description="D-isomer specific 2-hydroxyacid dehydrogenase catalytic" evidence="6">
    <location>
        <begin position="28"/>
        <end position="328"/>
    </location>
</feature>
<evidence type="ECO:0000256" key="4">
    <source>
        <dbReference type="ARBA" id="ARBA00023027"/>
    </source>
</evidence>
<dbReference type="GO" id="GO:0016616">
    <property type="term" value="F:oxidoreductase activity, acting on the CH-OH group of donors, NAD or NADP as acceptor"/>
    <property type="evidence" value="ECO:0007669"/>
    <property type="project" value="InterPro"/>
</dbReference>
<dbReference type="FunFam" id="3.40.50.720:FF:000203">
    <property type="entry name" value="D-3-phosphoglycerate dehydrogenase (SerA)"/>
    <property type="match status" value="1"/>
</dbReference>
<keyword evidence="4" id="KW-0520">NAD</keyword>
<accession>A0A839XVS6</accession>
<dbReference type="GO" id="GO:0051287">
    <property type="term" value="F:NAD binding"/>
    <property type="evidence" value="ECO:0007669"/>
    <property type="project" value="InterPro"/>
</dbReference>
<dbReference type="PANTHER" id="PTHR42789">
    <property type="entry name" value="D-ISOMER SPECIFIC 2-HYDROXYACID DEHYDROGENASE FAMILY PROTEIN (AFU_ORTHOLOGUE AFUA_6G10090)"/>
    <property type="match status" value="1"/>
</dbReference>
<keyword evidence="2" id="KW-0028">Amino-acid biosynthesis</keyword>
<comment type="caution">
    <text evidence="8">The sequence shown here is derived from an EMBL/GenBank/DDBJ whole genome shotgun (WGS) entry which is preliminary data.</text>
</comment>
<dbReference type="SUPFAM" id="SSF51735">
    <property type="entry name" value="NAD(P)-binding Rossmann-fold domains"/>
    <property type="match status" value="1"/>
</dbReference>
<keyword evidence="9" id="KW-1185">Reference proteome</keyword>
<gene>
    <name evidence="8" type="ORF">FB384_004109</name>
</gene>
<evidence type="ECO:0000259" key="6">
    <source>
        <dbReference type="Pfam" id="PF00389"/>
    </source>
</evidence>
<evidence type="ECO:0000259" key="7">
    <source>
        <dbReference type="Pfam" id="PF02826"/>
    </source>
</evidence>
<reference evidence="8 9" key="1">
    <citation type="submission" date="2020-08" db="EMBL/GenBank/DDBJ databases">
        <title>Sequencing the genomes of 1000 actinobacteria strains.</title>
        <authorList>
            <person name="Klenk H.-P."/>
        </authorList>
    </citation>
    <scope>NUCLEOTIDE SEQUENCE [LARGE SCALE GENOMIC DNA]</scope>
    <source>
        <strain evidence="8 9">DSM 45267</strain>
    </source>
</reference>
<dbReference type="InterPro" id="IPR029752">
    <property type="entry name" value="D-isomer_DH_CS1"/>
</dbReference>
<comment type="similarity">
    <text evidence="1 5">Belongs to the D-isomer specific 2-hydroxyacid dehydrogenase family.</text>
</comment>
<dbReference type="InterPro" id="IPR006139">
    <property type="entry name" value="D-isomer_2_OHA_DH_cat_dom"/>
</dbReference>
<evidence type="ECO:0000256" key="1">
    <source>
        <dbReference type="ARBA" id="ARBA00005854"/>
    </source>
</evidence>
<dbReference type="AlphaFoldDB" id="A0A839XVS6"/>
<organism evidence="8 9">
    <name type="scientific">Prauserella sediminis</name>
    <dbReference type="NCBI Taxonomy" id="577680"/>
    <lineage>
        <taxon>Bacteria</taxon>
        <taxon>Bacillati</taxon>
        <taxon>Actinomycetota</taxon>
        <taxon>Actinomycetes</taxon>
        <taxon>Pseudonocardiales</taxon>
        <taxon>Pseudonocardiaceae</taxon>
        <taxon>Prauserella</taxon>
        <taxon>Prauserella salsuginis group</taxon>
    </lineage>
</organism>
<dbReference type="Gene3D" id="3.40.50.720">
    <property type="entry name" value="NAD(P)-binding Rossmann-like Domain"/>
    <property type="match status" value="2"/>
</dbReference>
<dbReference type="PROSITE" id="PS00065">
    <property type="entry name" value="D_2_HYDROXYACID_DH_1"/>
    <property type="match status" value="1"/>
</dbReference>
<evidence type="ECO:0000256" key="3">
    <source>
        <dbReference type="ARBA" id="ARBA00023002"/>
    </source>
</evidence>
<dbReference type="Pfam" id="PF00389">
    <property type="entry name" value="2-Hacid_dh"/>
    <property type="match status" value="1"/>
</dbReference>
<dbReference type="Pfam" id="PF02826">
    <property type="entry name" value="2-Hacid_dh_C"/>
    <property type="match status" value="1"/>
</dbReference>
<dbReference type="InterPro" id="IPR036291">
    <property type="entry name" value="NAD(P)-bd_dom_sf"/>
</dbReference>
<evidence type="ECO:0000313" key="9">
    <source>
        <dbReference type="Proteomes" id="UP000564573"/>
    </source>
</evidence>
<name>A0A839XVS6_9PSEU</name>